<dbReference type="AlphaFoldDB" id="A0A813EBZ0"/>
<protein>
    <recommendedName>
        <fullName evidence="1">MGAT4 conserved region domain-containing protein</fullName>
    </recommendedName>
</protein>
<dbReference type="PANTHER" id="PTHR12062">
    <property type="entry name" value="N-ACETYLGLUCOSAMINYLTRANSFERASE VI"/>
    <property type="match status" value="1"/>
</dbReference>
<evidence type="ECO:0000313" key="3">
    <source>
        <dbReference type="Proteomes" id="UP000654075"/>
    </source>
</evidence>
<keyword evidence="3" id="KW-1185">Reference proteome</keyword>
<dbReference type="Pfam" id="PF04666">
    <property type="entry name" value="MGAT4_cons"/>
    <property type="match status" value="1"/>
</dbReference>
<organism evidence="2 3">
    <name type="scientific">Polarella glacialis</name>
    <name type="common">Dinoflagellate</name>
    <dbReference type="NCBI Taxonomy" id="89957"/>
    <lineage>
        <taxon>Eukaryota</taxon>
        <taxon>Sar</taxon>
        <taxon>Alveolata</taxon>
        <taxon>Dinophyceae</taxon>
        <taxon>Suessiales</taxon>
        <taxon>Suessiaceae</taxon>
        <taxon>Polarella</taxon>
    </lineage>
</organism>
<dbReference type="InterPro" id="IPR057279">
    <property type="entry name" value="MGAT4"/>
</dbReference>
<reference evidence="2" key="1">
    <citation type="submission" date="2021-02" db="EMBL/GenBank/DDBJ databases">
        <authorList>
            <person name="Dougan E. K."/>
            <person name="Rhodes N."/>
            <person name="Thang M."/>
            <person name="Chan C."/>
        </authorList>
    </citation>
    <scope>NUCLEOTIDE SEQUENCE</scope>
</reference>
<feature type="non-terminal residue" evidence="2">
    <location>
        <position position="1"/>
    </location>
</feature>
<feature type="non-terminal residue" evidence="2">
    <location>
        <position position="183"/>
    </location>
</feature>
<comment type="caution">
    <text evidence="2">The sequence shown here is derived from an EMBL/GenBank/DDBJ whole genome shotgun (WGS) entry which is preliminary data.</text>
</comment>
<dbReference type="PANTHER" id="PTHR12062:SF33">
    <property type="entry name" value="ALPHA-1,6-MANNOSYL-GLYCOPROTEIN 4-BETA-N-ACETYLGLUCOSAMINYLTRANSFERASE-LIKE"/>
    <property type="match status" value="1"/>
</dbReference>
<name>A0A813EBZ0_POLGL</name>
<sequence length="183" mass="20595">LCELLMDRHGNDVQAGRLRAVRAPDAVYATEGPPSRRDNVELAVVLMSAAAGTEYFMQVEQDAALQQGFLRVFRDYLARLAAEPWHMVSISKYGFHRKLLRSEHLLRMAELLVMFPGVPPDALLWDFLDILGNQTAPKSCYIAFSATKIVRNDVILQYHKSEALIEHVGDASSFSGKVQRIHE</sequence>
<feature type="domain" description="MGAT4 conserved region" evidence="1">
    <location>
        <begin position="37"/>
        <end position="181"/>
    </location>
</feature>
<dbReference type="Proteomes" id="UP000654075">
    <property type="component" value="Unassembled WGS sequence"/>
</dbReference>
<evidence type="ECO:0000259" key="1">
    <source>
        <dbReference type="Pfam" id="PF04666"/>
    </source>
</evidence>
<dbReference type="EMBL" id="CAJNNV010007879">
    <property type="protein sequence ID" value="CAE8595479.1"/>
    <property type="molecule type" value="Genomic_DNA"/>
</dbReference>
<dbReference type="GO" id="GO:0006487">
    <property type="term" value="P:protein N-linked glycosylation"/>
    <property type="evidence" value="ECO:0007669"/>
    <property type="project" value="TreeGrafter"/>
</dbReference>
<evidence type="ECO:0000313" key="2">
    <source>
        <dbReference type="EMBL" id="CAE8595479.1"/>
    </source>
</evidence>
<accession>A0A813EBZ0</accession>
<dbReference type="GO" id="GO:0008375">
    <property type="term" value="F:acetylglucosaminyltransferase activity"/>
    <property type="evidence" value="ECO:0007669"/>
    <property type="project" value="TreeGrafter"/>
</dbReference>
<gene>
    <name evidence="2" type="ORF">PGLA1383_LOCUS13990</name>
</gene>
<dbReference type="InterPro" id="IPR006759">
    <property type="entry name" value="Glyco_transf_54"/>
</dbReference>
<proteinExistence type="predicted"/>